<feature type="compositionally biased region" description="Basic residues" evidence="1">
    <location>
        <begin position="797"/>
        <end position="807"/>
    </location>
</feature>
<feature type="compositionally biased region" description="Acidic residues" evidence="1">
    <location>
        <begin position="109"/>
        <end position="127"/>
    </location>
</feature>
<feature type="compositionally biased region" description="Acidic residues" evidence="1">
    <location>
        <begin position="157"/>
        <end position="187"/>
    </location>
</feature>
<reference evidence="2 3" key="1">
    <citation type="journal article" date="2011" name="Cell">
        <title>Insight into structure and assembly of the nuclear pore complex by utilizing the genome of a eukaryotic thermophile.</title>
        <authorList>
            <person name="Amlacher S."/>
            <person name="Sarges P."/>
            <person name="Flemming D."/>
            <person name="van Noort V."/>
            <person name="Kunze R."/>
            <person name="Devos D.P."/>
            <person name="Arumugam M."/>
            <person name="Bork P."/>
            <person name="Hurt E."/>
        </authorList>
    </citation>
    <scope>NUCLEOTIDE SEQUENCE [LARGE SCALE GENOMIC DNA]</scope>
    <source>
        <strain evidence="3">DSM 1495 / CBS 144.50 / IMI 039719</strain>
    </source>
</reference>
<feature type="compositionally biased region" description="Low complexity" evidence="1">
    <location>
        <begin position="666"/>
        <end position="681"/>
    </location>
</feature>
<feature type="compositionally biased region" description="Low complexity" evidence="1">
    <location>
        <begin position="216"/>
        <end position="226"/>
    </location>
</feature>
<feature type="region of interest" description="Disordered" evidence="1">
    <location>
        <begin position="666"/>
        <end position="829"/>
    </location>
</feature>
<feature type="compositionally biased region" description="Low complexity" evidence="1">
    <location>
        <begin position="708"/>
        <end position="717"/>
    </location>
</feature>
<gene>
    <name evidence="2" type="ORF">CTHT_0016130</name>
</gene>
<dbReference type="GeneID" id="18255651"/>
<feature type="region of interest" description="Disordered" evidence="1">
    <location>
        <begin position="367"/>
        <end position="540"/>
    </location>
</feature>
<dbReference type="Proteomes" id="UP000008066">
    <property type="component" value="Unassembled WGS sequence"/>
</dbReference>
<name>G0S264_CHATD</name>
<feature type="region of interest" description="Disordered" evidence="1">
    <location>
        <begin position="1"/>
        <end position="244"/>
    </location>
</feature>
<dbReference type="KEGG" id="cthr:CTHT_0016130"/>
<organism evidence="3">
    <name type="scientific">Chaetomium thermophilum (strain DSM 1495 / CBS 144.50 / IMI 039719)</name>
    <name type="common">Thermochaetoides thermophila</name>
    <dbReference type="NCBI Taxonomy" id="759272"/>
    <lineage>
        <taxon>Eukaryota</taxon>
        <taxon>Fungi</taxon>
        <taxon>Dikarya</taxon>
        <taxon>Ascomycota</taxon>
        <taxon>Pezizomycotina</taxon>
        <taxon>Sordariomycetes</taxon>
        <taxon>Sordariomycetidae</taxon>
        <taxon>Sordariales</taxon>
        <taxon>Chaetomiaceae</taxon>
        <taxon>Thermochaetoides</taxon>
    </lineage>
</organism>
<evidence type="ECO:0000256" key="1">
    <source>
        <dbReference type="SAM" id="MobiDB-lite"/>
    </source>
</evidence>
<dbReference type="OrthoDB" id="76224at2759"/>
<sequence>MAGPRAPIGTLSQHAAAASNLVRKMVPGRFRGEQGRDRKPEPVKDESDSDSDSTSETSSETDTSTGSEADNSTSKTGPRACETRRSQMALNLSRRKSENTKANPKDKIDVDEESESSSESESDDEMADAPPMKAPPSPNTIRRSMAAHTSESSSSESSDDEIVESDESEDEKQAEAEAESESESEEEVPPKQQTQPVKLAPKEAPKSKPFTNGTKSMEFVSVSESSSESDEEEEPTKTVAKDNSAPRDFISQGFYLRKAEEDLDAAAVAAAFKKAKAEGKQIWYFTAPKSVPIEVIQKATIPLDKVAAGLPILSHDGTEYTGTFETPVNHQIKILVPGKLGNKYETLSNSVDKVLHITRVARFSEANESKSTTAVVPATSKAPRTQPKGLKARYRPIGVTSGAMGSIGVDDSASESDVEITQAPSLDAPMSTDDSKKATKKRKHGDVEKNTPNGKDHAATTPAKKSKKARVDNTNTPTVHPVSRSSKETPIAPPPVPSTDSVSKSSSAKKGASSKPKKNPAELPKPTKVGSSDGFGSGASSGSGLGVSDLMGTAALTTTAADTTVTEASGWQSMSAQKKRETAVPTARQIQAFGACGRGTMMLCTPIKADPVGGDVAMKGTGSSSITTPVKSTTAMSLMPKTAVLMPVAEARWTPIPIAGVKNRRSVFSSSPRDSPQSSSVAVDSTQRKQQDTVASISNPFTCAGTVAPPTSTAPASLAIPRSGVGPLQTHHAFAQGLPPTQPQPLKGILKTPERHQKQRVVIKREELSDIGWDGLTDGGNGNAKPRSSRSDGKTINNKKKEKKLKKEKNEAKLCDQAQGAGPHDELTD</sequence>
<dbReference type="RefSeq" id="XP_006692116.1">
    <property type="nucleotide sequence ID" value="XM_006692053.1"/>
</dbReference>
<dbReference type="InterPro" id="IPR013240">
    <property type="entry name" value="DNA-dir_RNA_pol1_su_RPA34"/>
</dbReference>
<proteinExistence type="predicted"/>
<dbReference type="PANTHER" id="PTHR28155">
    <property type="entry name" value="ACR243WP"/>
    <property type="match status" value="1"/>
</dbReference>
<dbReference type="PANTHER" id="PTHR28155:SF1">
    <property type="entry name" value="DNA-DIRECTED RNA POLYMERASE I SUBUNIT RPA34.5-DOMAIN-CONTAINING PROTEIN"/>
    <property type="match status" value="1"/>
</dbReference>
<dbReference type="Pfam" id="PF08208">
    <property type="entry name" value="RNA_polI_A34"/>
    <property type="match status" value="1"/>
</dbReference>
<evidence type="ECO:0000313" key="2">
    <source>
        <dbReference type="EMBL" id="EGS22097.1"/>
    </source>
</evidence>
<feature type="compositionally biased region" description="Basic and acidic residues" evidence="1">
    <location>
        <begin position="95"/>
        <end position="108"/>
    </location>
</feature>
<dbReference type="eggNOG" id="ENOG502SSMF">
    <property type="taxonomic scope" value="Eukaryota"/>
</dbReference>
<feature type="compositionally biased region" description="Low complexity" evidence="1">
    <location>
        <begin position="54"/>
        <end position="68"/>
    </location>
</feature>
<dbReference type="Gene3D" id="6.20.250.70">
    <property type="match status" value="1"/>
</dbReference>
<dbReference type="EMBL" id="GL988040">
    <property type="protein sequence ID" value="EGS22097.1"/>
    <property type="molecule type" value="Genomic_DNA"/>
</dbReference>
<feature type="compositionally biased region" description="Basic and acidic residues" evidence="1">
    <location>
        <begin position="445"/>
        <end position="458"/>
    </location>
</feature>
<dbReference type="AlphaFoldDB" id="G0S264"/>
<protein>
    <submittedName>
        <fullName evidence="2">Uncharacterized protein</fullName>
    </submittedName>
</protein>
<accession>G0S264</accession>
<keyword evidence="3" id="KW-1185">Reference proteome</keyword>
<dbReference type="HOGENOM" id="CLU_341943_0_0_1"/>
<feature type="compositionally biased region" description="Polar residues" evidence="1">
    <location>
        <begin position="692"/>
        <end position="701"/>
    </location>
</feature>
<dbReference type="InterPro" id="IPR053263">
    <property type="entry name" value="Euk_RPA34_RNAP_subunit"/>
</dbReference>
<dbReference type="GO" id="GO:0006360">
    <property type="term" value="P:transcription by RNA polymerase I"/>
    <property type="evidence" value="ECO:0007669"/>
    <property type="project" value="InterPro"/>
</dbReference>
<feature type="compositionally biased region" description="Basic and acidic residues" evidence="1">
    <location>
        <begin position="30"/>
        <end position="46"/>
    </location>
</feature>
<dbReference type="STRING" id="759272.G0S264"/>
<evidence type="ECO:0000313" key="3">
    <source>
        <dbReference type="Proteomes" id="UP000008066"/>
    </source>
</evidence>
<feature type="compositionally biased region" description="Low complexity" evidence="1">
    <location>
        <begin position="498"/>
        <end position="514"/>
    </location>
</feature>